<keyword evidence="4" id="KW-1185">Reference proteome</keyword>
<reference evidence="3" key="1">
    <citation type="journal article" date="2021" name="IMA Fungus">
        <title>Genomic characterization of three marine fungi, including Emericellopsis atlantica sp. nov. with signatures of a generalist lifestyle and marine biomass degradation.</title>
        <authorList>
            <person name="Hagestad O.C."/>
            <person name="Hou L."/>
            <person name="Andersen J.H."/>
            <person name="Hansen E.H."/>
            <person name="Altermark B."/>
            <person name="Li C."/>
            <person name="Kuhnert E."/>
            <person name="Cox R.J."/>
            <person name="Crous P.W."/>
            <person name="Spatafora J.W."/>
            <person name="Lail K."/>
            <person name="Amirebrahimi M."/>
            <person name="Lipzen A."/>
            <person name="Pangilinan J."/>
            <person name="Andreopoulos W."/>
            <person name="Hayes R.D."/>
            <person name="Ng V."/>
            <person name="Grigoriev I.V."/>
            <person name="Jackson S.A."/>
            <person name="Sutton T.D.S."/>
            <person name="Dobson A.D.W."/>
            <person name="Rama T."/>
        </authorList>
    </citation>
    <scope>NUCLEOTIDE SEQUENCE</scope>
    <source>
        <strain evidence="3">TRa3180A</strain>
    </source>
</reference>
<dbReference type="PANTHER" id="PTHR37543">
    <property type="entry name" value="CCCH ZINC FINGER DNA BINDING PROTEIN (AFU_ORTHOLOGUE AFUA_5G12760)"/>
    <property type="match status" value="1"/>
</dbReference>
<keyword evidence="1" id="KW-0175">Coiled coil</keyword>
<dbReference type="Proteomes" id="UP000887226">
    <property type="component" value="Unassembled WGS sequence"/>
</dbReference>
<sequence>MASLPTNYRGRFKELQALELEARKDDLIKELLARLDELKGQRDESKSDLETEREARRRLQRTLRDSHPKRARFAVFVLHLDADVFLLDDVWLSDSPTGGEKIASALVEKVSSYLENILDDCHNIQIIVKIYGDLFKLWRKYESAGVELGNMDLTRFFSHFNRQDALIDFVDLGPRTQAIERKLSGVLSHFLLDDRTEHILFAAPHQNIPPILAPLDVTSDTAQPPNSPPFLSNHLLHPQSQFQLRNLNLHAALSQRKSTTKSAL</sequence>
<feature type="coiled-coil region" evidence="1">
    <location>
        <begin position="28"/>
        <end position="62"/>
    </location>
</feature>
<evidence type="ECO:0000256" key="1">
    <source>
        <dbReference type="SAM" id="Coils"/>
    </source>
</evidence>
<proteinExistence type="predicted"/>
<evidence type="ECO:0000259" key="2">
    <source>
        <dbReference type="Pfam" id="PF25540"/>
    </source>
</evidence>
<gene>
    <name evidence="3" type="ORF">BJ878DRAFT_130199</name>
</gene>
<dbReference type="Pfam" id="PF25540">
    <property type="entry name" value="DUF7923"/>
    <property type="match status" value="1"/>
</dbReference>
<dbReference type="EMBL" id="MU253996">
    <property type="protein sequence ID" value="KAG9243223.1"/>
    <property type="molecule type" value="Genomic_DNA"/>
</dbReference>
<dbReference type="InterPro" id="IPR057683">
    <property type="entry name" value="DUF7923"/>
</dbReference>
<name>A0A9P8CDN0_9HELO</name>
<evidence type="ECO:0000313" key="4">
    <source>
        <dbReference type="Proteomes" id="UP000887226"/>
    </source>
</evidence>
<dbReference type="AlphaFoldDB" id="A0A9P8CDN0"/>
<comment type="caution">
    <text evidence="3">The sequence shown here is derived from an EMBL/GenBank/DDBJ whole genome shotgun (WGS) entry which is preliminary data.</text>
</comment>
<accession>A0A9P8CDN0</accession>
<feature type="domain" description="DUF7923" evidence="2">
    <location>
        <begin position="75"/>
        <end position="207"/>
    </location>
</feature>
<evidence type="ECO:0000313" key="3">
    <source>
        <dbReference type="EMBL" id="KAG9243223.1"/>
    </source>
</evidence>
<dbReference type="OrthoDB" id="2270193at2759"/>
<protein>
    <recommendedName>
        <fullName evidence="2">DUF7923 domain-containing protein</fullName>
    </recommendedName>
</protein>
<organism evidence="3 4">
    <name type="scientific">Calycina marina</name>
    <dbReference type="NCBI Taxonomy" id="1763456"/>
    <lineage>
        <taxon>Eukaryota</taxon>
        <taxon>Fungi</taxon>
        <taxon>Dikarya</taxon>
        <taxon>Ascomycota</taxon>
        <taxon>Pezizomycotina</taxon>
        <taxon>Leotiomycetes</taxon>
        <taxon>Helotiales</taxon>
        <taxon>Pezizellaceae</taxon>
        <taxon>Calycina</taxon>
    </lineage>
</organism>
<dbReference type="PANTHER" id="PTHR37543:SF1">
    <property type="entry name" value="CCCH ZINC FINGER DNA BINDING PROTEIN (AFU_ORTHOLOGUE AFUA_5G12760)"/>
    <property type="match status" value="1"/>
</dbReference>